<protein>
    <recommendedName>
        <fullName evidence="4">HTH araC/xylS-type domain-containing protein</fullName>
    </recommendedName>
</protein>
<dbReference type="InterPro" id="IPR009057">
    <property type="entry name" value="Homeodomain-like_sf"/>
</dbReference>
<dbReference type="InterPro" id="IPR011051">
    <property type="entry name" value="RmlC_Cupin_sf"/>
</dbReference>
<keyword evidence="6" id="KW-1185">Reference proteome</keyword>
<dbReference type="Pfam" id="PF12852">
    <property type="entry name" value="Cupin_6"/>
    <property type="match status" value="1"/>
</dbReference>
<keyword evidence="3" id="KW-0804">Transcription</keyword>
<keyword evidence="2" id="KW-0238">DNA-binding</keyword>
<dbReference type="PATRIC" id="fig|1329909.3.peg.2739"/>
<dbReference type="InterPro" id="IPR050204">
    <property type="entry name" value="AraC_XylS_family_regulators"/>
</dbReference>
<evidence type="ECO:0000313" key="6">
    <source>
        <dbReference type="Proteomes" id="UP000015525"/>
    </source>
</evidence>
<dbReference type="SUPFAM" id="SSF46689">
    <property type="entry name" value="Homeodomain-like"/>
    <property type="match status" value="2"/>
</dbReference>
<evidence type="ECO:0000256" key="1">
    <source>
        <dbReference type="ARBA" id="ARBA00023015"/>
    </source>
</evidence>
<dbReference type="Pfam" id="PF12833">
    <property type="entry name" value="HTH_18"/>
    <property type="match status" value="1"/>
</dbReference>
<dbReference type="InterPro" id="IPR020449">
    <property type="entry name" value="Tscrpt_reg_AraC-type_HTH"/>
</dbReference>
<dbReference type="PANTHER" id="PTHR46796:SF7">
    <property type="entry name" value="ARAC FAMILY TRANSCRIPTIONAL REGULATOR"/>
    <property type="match status" value="1"/>
</dbReference>
<dbReference type="SMART" id="SM00342">
    <property type="entry name" value="HTH_ARAC"/>
    <property type="match status" value="1"/>
</dbReference>
<dbReference type="GO" id="GO:0043565">
    <property type="term" value="F:sequence-specific DNA binding"/>
    <property type="evidence" value="ECO:0007669"/>
    <property type="project" value="InterPro"/>
</dbReference>
<evidence type="ECO:0000256" key="2">
    <source>
        <dbReference type="ARBA" id="ARBA00023125"/>
    </source>
</evidence>
<dbReference type="InterPro" id="IPR018062">
    <property type="entry name" value="HTH_AraC-typ_CS"/>
</dbReference>
<comment type="caution">
    <text evidence="5">The sequence shown here is derived from an EMBL/GenBank/DDBJ whole genome shotgun (WGS) entry which is preliminary data.</text>
</comment>
<dbReference type="EMBL" id="ATHO01000130">
    <property type="protein sequence ID" value="EQB04242.1"/>
    <property type="molecule type" value="Genomic_DNA"/>
</dbReference>
<dbReference type="PROSITE" id="PS01124">
    <property type="entry name" value="HTH_ARAC_FAMILY_2"/>
    <property type="match status" value="1"/>
</dbReference>
<dbReference type="Proteomes" id="UP000015525">
    <property type="component" value="Unassembled WGS sequence"/>
</dbReference>
<reference evidence="5 6" key="1">
    <citation type="journal article" date="2013" name="Genome Announc.">
        <title>Draft Genome Sequence of Sphingobium quisquiliarum Strain P25T, a Novel Hexachlorocyclohexane (HCH)-Degrading Bacterium Isolated from an HCH Dumpsite.</title>
        <authorList>
            <person name="Kumar Singh A."/>
            <person name="Sangwan N."/>
            <person name="Sharma A."/>
            <person name="Gupta V."/>
            <person name="Khurana J.P."/>
            <person name="Lal R."/>
        </authorList>
    </citation>
    <scope>NUCLEOTIDE SEQUENCE [LARGE SCALE GENOMIC DNA]</scope>
    <source>
        <strain evidence="5 6">P25</strain>
    </source>
</reference>
<dbReference type="PRINTS" id="PR00032">
    <property type="entry name" value="HTHARAC"/>
</dbReference>
<accession>T0GUA9</accession>
<dbReference type="PROSITE" id="PS00041">
    <property type="entry name" value="HTH_ARAC_FAMILY_1"/>
    <property type="match status" value="1"/>
</dbReference>
<feature type="domain" description="HTH araC/xylS-type" evidence="4">
    <location>
        <begin position="217"/>
        <end position="314"/>
    </location>
</feature>
<dbReference type="InterPro" id="IPR018060">
    <property type="entry name" value="HTH_AraC"/>
</dbReference>
<dbReference type="PANTHER" id="PTHR46796">
    <property type="entry name" value="HTH-TYPE TRANSCRIPTIONAL ACTIVATOR RHAS-RELATED"/>
    <property type="match status" value="1"/>
</dbReference>
<dbReference type="RefSeq" id="WP_021238975.1">
    <property type="nucleotide sequence ID" value="NZ_ATHO01000130.1"/>
</dbReference>
<keyword evidence="1" id="KW-0805">Transcription regulation</keyword>
<name>T0GUA9_9SPHN</name>
<sequence length="320" mass="35730">MDHLSKALADTHLRGSLLAMLDFAAPWSVDFETAHSGAPTHYIVSGEAWLDRMGEPPLRLVPGDLVMFPRWDRHILSCTPKTEGTLTIREVVARSKGVRWTPGEWLDHPLSISIPGDGPRTTLLSLVFELDENTPHPLLLALPRLIHLRAADTQIGPWLQQLMQFLIAEAESQRGGYAVVSSRIADLLFMQIVRSELLTRPEQVAGWLRALVDPAIGTALAAMHDRPGERWTLPGLARISGLSRSGFCARFRELMDVTPHQHLQRLRMEAAAARLSAGARVKSLADEFGYATPFSFNLAFKRHFGMTPSAYRNRHQLLEM</sequence>
<dbReference type="AlphaFoldDB" id="T0GUA9"/>
<dbReference type="GO" id="GO:0003700">
    <property type="term" value="F:DNA-binding transcription factor activity"/>
    <property type="evidence" value="ECO:0007669"/>
    <property type="project" value="InterPro"/>
</dbReference>
<organism evidence="5 6">
    <name type="scientific">Sphingobium quisquiliarum P25</name>
    <dbReference type="NCBI Taxonomy" id="1329909"/>
    <lineage>
        <taxon>Bacteria</taxon>
        <taxon>Pseudomonadati</taxon>
        <taxon>Pseudomonadota</taxon>
        <taxon>Alphaproteobacteria</taxon>
        <taxon>Sphingomonadales</taxon>
        <taxon>Sphingomonadaceae</taxon>
        <taxon>Sphingobium</taxon>
    </lineage>
</organism>
<dbReference type="InterPro" id="IPR032783">
    <property type="entry name" value="AraC_lig"/>
</dbReference>
<dbReference type="InterPro" id="IPR014710">
    <property type="entry name" value="RmlC-like_jellyroll"/>
</dbReference>
<dbReference type="Gene3D" id="1.10.10.60">
    <property type="entry name" value="Homeodomain-like"/>
    <property type="match status" value="2"/>
</dbReference>
<evidence type="ECO:0000259" key="4">
    <source>
        <dbReference type="PROSITE" id="PS01124"/>
    </source>
</evidence>
<evidence type="ECO:0000313" key="5">
    <source>
        <dbReference type="EMBL" id="EQB04242.1"/>
    </source>
</evidence>
<dbReference type="SUPFAM" id="SSF51182">
    <property type="entry name" value="RmlC-like cupins"/>
    <property type="match status" value="1"/>
</dbReference>
<gene>
    <name evidence="5" type="ORF">L288_14280</name>
</gene>
<proteinExistence type="predicted"/>
<evidence type="ECO:0000256" key="3">
    <source>
        <dbReference type="ARBA" id="ARBA00023163"/>
    </source>
</evidence>
<dbReference type="Gene3D" id="2.60.120.10">
    <property type="entry name" value="Jelly Rolls"/>
    <property type="match status" value="1"/>
</dbReference>